<accession>A0AAE1BYX4</accession>
<reference evidence="2" key="1">
    <citation type="submission" date="2023-10" db="EMBL/GenBank/DDBJ databases">
        <title>Genome assemblies of two species of porcelain crab, Petrolisthes cinctipes and Petrolisthes manimaculis (Anomura: Porcellanidae).</title>
        <authorList>
            <person name="Angst P."/>
        </authorList>
    </citation>
    <scope>NUCLEOTIDE SEQUENCE</scope>
    <source>
        <strain evidence="2">PB745_01</strain>
        <tissue evidence="2">Gill</tissue>
    </source>
</reference>
<dbReference type="EMBL" id="JAWQEG010005470">
    <property type="protein sequence ID" value="KAK3857914.1"/>
    <property type="molecule type" value="Genomic_DNA"/>
</dbReference>
<organism evidence="2 3">
    <name type="scientific">Petrolisthes cinctipes</name>
    <name type="common">Flat porcelain crab</name>
    <dbReference type="NCBI Taxonomy" id="88211"/>
    <lineage>
        <taxon>Eukaryota</taxon>
        <taxon>Metazoa</taxon>
        <taxon>Ecdysozoa</taxon>
        <taxon>Arthropoda</taxon>
        <taxon>Crustacea</taxon>
        <taxon>Multicrustacea</taxon>
        <taxon>Malacostraca</taxon>
        <taxon>Eumalacostraca</taxon>
        <taxon>Eucarida</taxon>
        <taxon>Decapoda</taxon>
        <taxon>Pleocyemata</taxon>
        <taxon>Anomura</taxon>
        <taxon>Galatheoidea</taxon>
        <taxon>Porcellanidae</taxon>
        <taxon>Petrolisthes</taxon>
    </lineage>
</organism>
<proteinExistence type="predicted"/>
<protein>
    <submittedName>
        <fullName evidence="2">Uncharacterized protein</fullName>
    </submittedName>
</protein>
<dbReference type="AlphaFoldDB" id="A0AAE1BYX4"/>
<sequence>MILEGTVPNPSTQEHIRSQNHPRFGRTCVRRILDSVSQRFKTIQGESLINNGPRRFPRAIRDLTGCKTEAFKRRLDQYLEQIPDEPPIPHGPTSSTARLRASVETADPQVDHDYT</sequence>
<keyword evidence="3" id="KW-1185">Reference proteome</keyword>
<feature type="region of interest" description="Disordered" evidence="1">
    <location>
        <begin position="1"/>
        <end position="23"/>
    </location>
</feature>
<dbReference type="Proteomes" id="UP001286313">
    <property type="component" value="Unassembled WGS sequence"/>
</dbReference>
<evidence type="ECO:0000313" key="3">
    <source>
        <dbReference type="Proteomes" id="UP001286313"/>
    </source>
</evidence>
<name>A0AAE1BYX4_PETCI</name>
<feature type="region of interest" description="Disordered" evidence="1">
    <location>
        <begin position="80"/>
        <end position="115"/>
    </location>
</feature>
<comment type="caution">
    <text evidence="2">The sequence shown here is derived from an EMBL/GenBank/DDBJ whole genome shotgun (WGS) entry which is preliminary data.</text>
</comment>
<evidence type="ECO:0000256" key="1">
    <source>
        <dbReference type="SAM" id="MobiDB-lite"/>
    </source>
</evidence>
<gene>
    <name evidence="2" type="ORF">Pcinc_035863</name>
</gene>
<evidence type="ECO:0000313" key="2">
    <source>
        <dbReference type="EMBL" id="KAK3857914.1"/>
    </source>
</evidence>